<name>A0A8H3E0D8_9AGAM</name>
<protein>
    <submittedName>
        <fullName evidence="2">Uncharacterized protein</fullName>
    </submittedName>
</protein>
<proteinExistence type="predicted"/>
<feature type="compositionally biased region" description="Polar residues" evidence="1">
    <location>
        <begin position="463"/>
        <end position="477"/>
    </location>
</feature>
<reference evidence="2" key="1">
    <citation type="submission" date="2021-01" db="EMBL/GenBank/DDBJ databases">
        <authorList>
            <person name="Kaushik A."/>
        </authorList>
    </citation>
    <scope>NUCLEOTIDE SEQUENCE</scope>
    <source>
        <strain evidence="2">AG5</strain>
    </source>
</reference>
<evidence type="ECO:0000313" key="2">
    <source>
        <dbReference type="EMBL" id="CAE7144872.1"/>
    </source>
</evidence>
<evidence type="ECO:0000313" key="3">
    <source>
        <dbReference type="Proteomes" id="UP000663827"/>
    </source>
</evidence>
<feature type="region of interest" description="Disordered" evidence="1">
    <location>
        <begin position="1"/>
        <end position="27"/>
    </location>
</feature>
<accession>A0A8H3E0D8</accession>
<comment type="caution">
    <text evidence="2">The sequence shown here is derived from an EMBL/GenBank/DDBJ whole genome shotgun (WGS) entry which is preliminary data.</text>
</comment>
<evidence type="ECO:0000256" key="1">
    <source>
        <dbReference type="SAM" id="MobiDB-lite"/>
    </source>
</evidence>
<dbReference type="PROSITE" id="PS50096">
    <property type="entry name" value="IQ"/>
    <property type="match status" value="1"/>
</dbReference>
<feature type="compositionally biased region" description="Acidic residues" evidence="1">
    <location>
        <begin position="1"/>
        <end position="18"/>
    </location>
</feature>
<gene>
    <name evidence="2" type="ORF">RDB_LOCUS79528</name>
</gene>
<feature type="compositionally biased region" description="Basic and acidic residues" evidence="1">
    <location>
        <begin position="500"/>
        <end position="511"/>
    </location>
</feature>
<dbReference type="Proteomes" id="UP000663827">
    <property type="component" value="Unassembled WGS sequence"/>
</dbReference>
<dbReference type="AlphaFoldDB" id="A0A8H3E0D8"/>
<organism evidence="2 3">
    <name type="scientific">Rhizoctonia solani</name>
    <dbReference type="NCBI Taxonomy" id="456999"/>
    <lineage>
        <taxon>Eukaryota</taxon>
        <taxon>Fungi</taxon>
        <taxon>Dikarya</taxon>
        <taxon>Basidiomycota</taxon>
        <taxon>Agaricomycotina</taxon>
        <taxon>Agaricomycetes</taxon>
        <taxon>Cantharellales</taxon>
        <taxon>Ceratobasidiaceae</taxon>
        <taxon>Rhizoctonia</taxon>
    </lineage>
</organism>
<feature type="compositionally biased region" description="Low complexity" evidence="1">
    <location>
        <begin position="429"/>
        <end position="440"/>
    </location>
</feature>
<dbReference type="EMBL" id="CAJNJQ010001619">
    <property type="protein sequence ID" value="CAE7144872.1"/>
    <property type="molecule type" value="Genomic_DNA"/>
</dbReference>
<sequence>MGCASDDEYDPEFEEELDDRTTPEDPLFDTPTIASAQTDVFDMAGNQHAITPAILFSFANECCEEFGLADGLKEDVLRTAKLPPQLLLVRLYARTVAFGKNVQTTKVDSFLTSREFKQTISRRLQAGLLDPHISNYVEGTTARFVKHIVNNPASYEIPAAVQAQFMHSKLFSSAVAKVLSSFRGELQRKIQRSIAEKEDIGTLASRLAIHGFQMTQEHILRIAFLRSYYVEFTSKPNDKADPLSKDKEKESKKADKDKAETRFWSFIDAKLEKFHKRSLKDRLSSLERNLAKDKRAFPPLKGGAPVVPSTNMPEWQASVTRAISTMEAYQAATPSVGTQADDTDIPHSRLHQESREASIAPPLSTEPSSPINPPEVEEEIPASDQTLKHQLPPPSTGVYTSLTGGPGDMDIDSSYGNSRVPYQKHRPPASTSAHTTTAQTRRGAGQGIVRGGVIRHNPIGSPNHPSAASSTLPSGRASSRAAHPKVATAAVSQNPPGAHHCAENAQHDARYSDTAGTTLDHT</sequence>
<feature type="region of interest" description="Disordered" evidence="1">
    <location>
        <begin position="350"/>
        <end position="522"/>
    </location>
</feature>